<keyword evidence="2" id="KW-1185">Reference proteome</keyword>
<dbReference type="EMBL" id="JACHXV010000004">
    <property type="protein sequence ID" value="MBB3173522.1"/>
    <property type="molecule type" value="Genomic_DNA"/>
</dbReference>
<accession>A0A839V1R3</accession>
<dbReference type="RefSeq" id="WP_183275011.1">
    <property type="nucleotide sequence ID" value="NZ_JACHXV010000004.1"/>
</dbReference>
<dbReference type="AlphaFoldDB" id="A0A839V1R3"/>
<evidence type="ECO:0000313" key="1">
    <source>
        <dbReference type="EMBL" id="MBB3173522.1"/>
    </source>
</evidence>
<gene>
    <name evidence="1" type="ORF">FHR90_001345</name>
</gene>
<organism evidence="1 2">
    <name type="scientific">Endobacter medicaginis</name>
    <dbReference type="NCBI Taxonomy" id="1181271"/>
    <lineage>
        <taxon>Bacteria</taxon>
        <taxon>Pseudomonadati</taxon>
        <taxon>Pseudomonadota</taxon>
        <taxon>Alphaproteobacteria</taxon>
        <taxon>Acetobacterales</taxon>
        <taxon>Acetobacteraceae</taxon>
        <taxon>Endobacter</taxon>
    </lineage>
</organism>
<comment type="caution">
    <text evidence="1">The sequence shown here is derived from an EMBL/GenBank/DDBJ whole genome shotgun (WGS) entry which is preliminary data.</text>
</comment>
<protein>
    <submittedName>
        <fullName evidence="1">Uncharacterized protein</fullName>
    </submittedName>
</protein>
<evidence type="ECO:0000313" key="2">
    <source>
        <dbReference type="Proteomes" id="UP000557688"/>
    </source>
</evidence>
<name>A0A839V1R3_9PROT</name>
<proteinExistence type="predicted"/>
<dbReference type="Proteomes" id="UP000557688">
    <property type="component" value="Unassembled WGS sequence"/>
</dbReference>
<reference evidence="1 2" key="1">
    <citation type="submission" date="2020-08" db="EMBL/GenBank/DDBJ databases">
        <title>Genomic Encyclopedia of Type Strains, Phase III (KMG-III): the genomes of soil and plant-associated and newly described type strains.</title>
        <authorList>
            <person name="Whitman W."/>
        </authorList>
    </citation>
    <scope>NUCLEOTIDE SEQUENCE [LARGE SCALE GENOMIC DNA]</scope>
    <source>
        <strain evidence="1 2">CECT 8088</strain>
    </source>
</reference>
<sequence>MNPSHVMTAACLADALAALDAAPPGPLLLVSPPQAGASLGPGWWLALVSAARAGSGRDFTDLLDCGDASGRALEALRLGLRGLVLAPDAPGRQTVAARAALLGAIVLDDAPSPTPAAGP</sequence>